<dbReference type="Proteomes" id="UP000035579">
    <property type="component" value="Chromosome"/>
</dbReference>
<protein>
    <submittedName>
        <fullName evidence="2">Uncharacterized protein</fullName>
    </submittedName>
</protein>
<name>A0AAC8Q7R4_9BACT</name>
<gene>
    <name evidence="2" type="ORF">AA314_04246</name>
</gene>
<evidence type="ECO:0000256" key="1">
    <source>
        <dbReference type="SAM" id="MobiDB-lite"/>
    </source>
</evidence>
<feature type="region of interest" description="Disordered" evidence="1">
    <location>
        <begin position="28"/>
        <end position="48"/>
    </location>
</feature>
<dbReference type="KEGG" id="age:AA314_04246"/>
<sequence length="48" mass="5309">MLGTGLWPPAAWARIRKLSATNRLVSREGSAHAAVHHWTTDKPERGAF</sequence>
<organism evidence="2 3">
    <name type="scientific">Archangium gephyra</name>
    <dbReference type="NCBI Taxonomy" id="48"/>
    <lineage>
        <taxon>Bacteria</taxon>
        <taxon>Pseudomonadati</taxon>
        <taxon>Myxococcota</taxon>
        <taxon>Myxococcia</taxon>
        <taxon>Myxococcales</taxon>
        <taxon>Cystobacterineae</taxon>
        <taxon>Archangiaceae</taxon>
        <taxon>Archangium</taxon>
    </lineage>
</organism>
<dbReference type="EMBL" id="CP011509">
    <property type="protein sequence ID" value="AKJ02620.1"/>
    <property type="molecule type" value="Genomic_DNA"/>
</dbReference>
<feature type="compositionally biased region" description="Basic and acidic residues" evidence="1">
    <location>
        <begin position="38"/>
        <end position="48"/>
    </location>
</feature>
<evidence type="ECO:0000313" key="3">
    <source>
        <dbReference type="Proteomes" id="UP000035579"/>
    </source>
</evidence>
<dbReference type="AlphaFoldDB" id="A0AAC8Q7R4"/>
<proteinExistence type="predicted"/>
<accession>A0AAC8Q7R4</accession>
<reference evidence="2 3" key="1">
    <citation type="submission" date="2015-05" db="EMBL/GenBank/DDBJ databases">
        <title>Genome assembly of Archangium gephyra DSM 2261.</title>
        <authorList>
            <person name="Sharma G."/>
            <person name="Subramanian S."/>
        </authorList>
    </citation>
    <scope>NUCLEOTIDE SEQUENCE [LARGE SCALE GENOMIC DNA]</scope>
    <source>
        <strain evidence="2 3">DSM 2261</strain>
    </source>
</reference>
<evidence type="ECO:0000313" key="2">
    <source>
        <dbReference type="EMBL" id="AKJ02620.1"/>
    </source>
</evidence>